<organism evidence="3 4">
    <name type="scientific">Phytophthora oleae</name>
    <dbReference type="NCBI Taxonomy" id="2107226"/>
    <lineage>
        <taxon>Eukaryota</taxon>
        <taxon>Sar</taxon>
        <taxon>Stramenopiles</taxon>
        <taxon>Oomycota</taxon>
        <taxon>Peronosporomycetes</taxon>
        <taxon>Peronosporales</taxon>
        <taxon>Peronosporaceae</taxon>
        <taxon>Phytophthora</taxon>
    </lineage>
</organism>
<feature type="compositionally biased region" description="Basic and acidic residues" evidence="1">
    <location>
        <begin position="86"/>
        <end position="98"/>
    </location>
</feature>
<evidence type="ECO:0000256" key="1">
    <source>
        <dbReference type="SAM" id="MobiDB-lite"/>
    </source>
</evidence>
<evidence type="ECO:0000259" key="2">
    <source>
        <dbReference type="Pfam" id="PF21599"/>
    </source>
</evidence>
<feature type="compositionally biased region" description="Acidic residues" evidence="1">
    <location>
        <begin position="16"/>
        <end position="26"/>
    </location>
</feature>
<dbReference type="PANTHER" id="PTHR31569">
    <property type="entry name" value="SWIM-TYPE DOMAIN-CONTAINING PROTEIN"/>
    <property type="match status" value="1"/>
</dbReference>
<proteinExistence type="predicted"/>
<gene>
    <name evidence="3" type="ORF">V7S43_014273</name>
</gene>
<feature type="domain" description="ZSWIM3 N-terminal" evidence="2">
    <location>
        <begin position="43"/>
        <end position="166"/>
    </location>
</feature>
<dbReference type="AlphaFoldDB" id="A0ABD3F3D5"/>
<dbReference type="EMBL" id="JBIMZQ010000040">
    <property type="protein sequence ID" value="KAL3660530.1"/>
    <property type="molecule type" value="Genomic_DNA"/>
</dbReference>
<keyword evidence="4" id="KW-1185">Reference proteome</keyword>
<feature type="region of interest" description="Disordered" evidence="1">
    <location>
        <begin position="1"/>
        <end position="40"/>
    </location>
</feature>
<dbReference type="InterPro" id="IPR052579">
    <property type="entry name" value="Zinc_finger_SWIM"/>
</dbReference>
<feature type="region of interest" description="Disordered" evidence="1">
    <location>
        <begin position="70"/>
        <end position="98"/>
    </location>
</feature>
<evidence type="ECO:0000313" key="3">
    <source>
        <dbReference type="EMBL" id="KAL3660530.1"/>
    </source>
</evidence>
<reference evidence="3 4" key="1">
    <citation type="submission" date="2024-09" db="EMBL/GenBank/DDBJ databases">
        <title>Genome sequencing and assembly of Phytophthora oleae, isolate VK10A, causative agent of rot of olive drupes.</title>
        <authorList>
            <person name="Conti Taguali S."/>
            <person name="Riolo M."/>
            <person name="La Spada F."/>
            <person name="Cacciola S.O."/>
            <person name="Dionisio G."/>
        </authorList>
    </citation>
    <scope>NUCLEOTIDE SEQUENCE [LARGE SCALE GENOMIC DNA]</scope>
    <source>
        <strain evidence="3 4">VK10A</strain>
    </source>
</reference>
<accession>A0ABD3F3D5</accession>
<dbReference type="InterPro" id="IPR048325">
    <property type="entry name" value="ZSWIM3_N"/>
</dbReference>
<protein>
    <recommendedName>
        <fullName evidence="2">ZSWIM3 N-terminal domain-containing protein</fullName>
    </recommendedName>
</protein>
<comment type="caution">
    <text evidence="3">The sequence shown here is derived from an EMBL/GenBank/DDBJ whole genome shotgun (WGS) entry which is preliminary data.</text>
</comment>
<dbReference type="Proteomes" id="UP001632037">
    <property type="component" value="Unassembled WGS sequence"/>
</dbReference>
<dbReference type="Pfam" id="PF21599">
    <property type="entry name" value="ZSWIM3_N"/>
    <property type="match status" value="1"/>
</dbReference>
<sequence length="220" mass="25763">MEARKRRAPPRQESASSEDNEASDDSESWHSDSSHTQRVPSLLNQEFVTWQEFTDGFKKHSEDTYQTYANRTSTSRAARNKRVTKHYQDRGEEPPDSELFHDETFPYYIVSYECTYAGKYRNRGKGKRPRQKVRSIGCKAKLNVLLQREEDSYHLKISMHQTSHNHSLGKYSHKRLPKKRLQLPAEELATVDMLRKAGLSRKKILRYIWDNTSSEHGRCA</sequence>
<evidence type="ECO:0000313" key="4">
    <source>
        <dbReference type="Proteomes" id="UP001632037"/>
    </source>
</evidence>
<name>A0ABD3F3D5_9STRA</name>
<dbReference type="PANTHER" id="PTHR31569:SF4">
    <property type="entry name" value="SWIM-TYPE DOMAIN-CONTAINING PROTEIN"/>
    <property type="match status" value="1"/>
</dbReference>